<name>A0A9J6G309_HAELO</name>
<comment type="caution">
    <text evidence="1">The sequence shown here is derived from an EMBL/GenBank/DDBJ whole genome shotgun (WGS) entry which is preliminary data.</text>
</comment>
<dbReference type="VEuPathDB" id="VectorBase:HLOH_057355"/>
<accession>A0A9J6G309</accession>
<reference evidence="1 2" key="1">
    <citation type="journal article" date="2020" name="Cell">
        <title>Large-Scale Comparative Analyses of Tick Genomes Elucidate Their Genetic Diversity and Vector Capacities.</title>
        <authorList>
            <consortium name="Tick Genome and Microbiome Consortium (TIGMIC)"/>
            <person name="Jia N."/>
            <person name="Wang J."/>
            <person name="Shi W."/>
            <person name="Du L."/>
            <person name="Sun Y."/>
            <person name="Zhan W."/>
            <person name="Jiang J.F."/>
            <person name="Wang Q."/>
            <person name="Zhang B."/>
            <person name="Ji P."/>
            <person name="Bell-Sakyi L."/>
            <person name="Cui X.M."/>
            <person name="Yuan T.T."/>
            <person name="Jiang B.G."/>
            <person name="Yang W.F."/>
            <person name="Lam T.T."/>
            <person name="Chang Q.C."/>
            <person name="Ding S.J."/>
            <person name="Wang X.J."/>
            <person name="Zhu J.G."/>
            <person name="Ruan X.D."/>
            <person name="Zhao L."/>
            <person name="Wei J.T."/>
            <person name="Ye R.Z."/>
            <person name="Que T.C."/>
            <person name="Du C.H."/>
            <person name="Zhou Y.H."/>
            <person name="Cheng J.X."/>
            <person name="Dai P.F."/>
            <person name="Guo W.B."/>
            <person name="Han X.H."/>
            <person name="Huang E.J."/>
            <person name="Li L.F."/>
            <person name="Wei W."/>
            <person name="Gao Y.C."/>
            <person name="Liu J.Z."/>
            <person name="Shao H.Z."/>
            <person name="Wang X."/>
            <person name="Wang C.C."/>
            <person name="Yang T.C."/>
            <person name="Huo Q.B."/>
            <person name="Li W."/>
            <person name="Chen H.Y."/>
            <person name="Chen S.E."/>
            <person name="Zhou L.G."/>
            <person name="Ni X.B."/>
            <person name="Tian J.H."/>
            <person name="Sheng Y."/>
            <person name="Liu T."/>
            <person name="Pan Y.S."/>
            <person name="Xia L.Y."/>
            <person name="Li J."/>
            <person name="Zhao F."/>
            <person name="Cao W.C."/>
        </authorList>
    </citation>
    <scope>NUCLEOTIDE SEQUENCE [LARGE SCALE GENOMIC DNA]</scope>
    <source>
        <strain evidence="1">HaeL-2018</strain>
    </source>
</reference>
<organism evidence="1 2">
    <name type="scientific">Haemaphysalis longicornis</name>
    <name type="common">Bush tick</name>
    <dbReference type="NCBI Taxonomy" id="44386"/>
    <lineage>
        <taxon>Eukaryota</taxon>
        <taxon>Metazoa</taxon>
        <taxon>Ecdysozoa</taxon>
        <taxon>Arthropoda</taxon>
        <taxon>Chelicerata</taxon>
        <taxon>Arachnida</taxon>
        <taxon>Acari</taxon>
        <taxon>Parasitiformes</taxon>
        <taxon>Ixodida</taxon>
        <taxon>Ixodoidea</taxon>
        <taxon>Ixodidae</taxon>
        <taxon>Haemaphysalinae</taxon>
        <taxon>Haemaphysalis</taxon>
    </lineage>
</organism>
<dbReference type="EMBL" id="JABSTR010000004">
    <property type="protein sequence ID" value="KAH9369153.1"/>
    <property type="molecule type" value="Genomic_DNA"/>
</dbReference>
<dbReference type="AlphaFoldDB" id="A0A9J6G309"/>
<proteinExistence type="predicted"/>
<dbReference type="Proteomes" id="UP000821853">
    <property type="component" value="Chromosome 2"/>
</dbReference>
<gene>
    <name evidence="1" type="ORF">HPB48_018902</name>
</gene>
<sequence length="117" mass="12930">MNGRAKVRIPILDEMCLQIDYTQVEDTIIHALFSHAVTDLSTLPPLSIINIDHPLSELNSPFTLGELQVAISQASPSLPLVTIKLNCKISGTLPHTASMLYYIWPTTPETQARYLTA</sequence>
<protein>
    <submittedName>
        <fullName evidence="1">Uncharacterized protein</fullName>
    </submittedName>
</protein>
<evidence type="ECO:0000313" key="1">
    <source>
        <dbReference type="EMBL" id="KAH9369153.1"/>
    </source>
</evidence>
<evidence type="ECO:0000313" key="2">
    <source>
        <dbReference type="Proteomes" id="UP000821853"/>
    </source>
</evidence>
<keyword evidence="2" id="KW-1185">Reference proteome</keyword>